<dbReference type="AlphaFoldDB" id="A0A0X8HUK5"/>
<keyword evidence="11" id="KW-0067">ATP-binding</keyword>
<keyword evidence="10" id="KW-0862">Zinc</keyword>
<evidence type="ECO:0000256" key="5">
    <source>
        <dbReference type="ARBA" id="ARBA00022741"/>
    </source>
</evidence>
<dbReference type="InterPro" id="IPR000330">
    <property type="entry name" value="SNF2_N"/>
</dbReference>
<dbReference type="SMART" id="SM00910">
    <property type="entry name" value="HIRAN"/>
    <property type="match status" value="1"/>
</dbReference>
<evidence type="ECO:0000259" key="17">
    <source>
        <dbReference type="PROSITE" id="PS51194"/>
    </source>
</evidence>
<evidence type="ECO:0000259" key="15">
    <source>
        <dbReference type="PROSITE" id="PS50089"/>
    </source>
</evidence>
<evidence type="ECO:0000256" key="11">
    <source>
        <dbReference type="ARBA" id="ARBA00022840"/>
    </source>
</evidence>
<dbReference type="Gene3D" id="3.30.40.10">
    <property type="entry name" value="Zinc/RING finger domain, C3HC4 (zinc finger)"/>
    <property type="match status" value="1"/>
</dbReference>
<feature type="domain" description="Helicase C-terminal" evidence="17">
    <location>
        <begin position="920"/>
        <end position="1091"/>
    </location>
</feature>
<dbReference type="Gene3D" id="3.40.50.10810">
    <property type="entry name" value="Tandem AAA-ATPase domain"/>
    <property type="match status" value="1"/>
</dbReference>
<dbReference type="SMART" id="SM00184">
    <property type="entry name" value="RING"/>
    <property type="match status" value="1"/>
</dbReference>
<dbReference type="GO" id="GO:0006281">
    <property type="term" value="P:DNA repair"/>
    <property type="evidence" value="ECO:0007669"/>
    <property type="project" value="UniProtKB-KW"/>
</dbReference>
<dbReference type="GO" id="GO:0004386">
    <property type="term" value="F:helicase activity"/>
    <property type="evidence" value="ECO:0007669"/>
    <property type="project" value="UniProtKB-KW"/>
</dbReference>
<dbReference type="InterPro" id="IPR001841">
    <property type="entry name" value="Znf_RING"/>
</dbReference>
<accession>A0A0X8HUK5</accession>
<comment type="subcellular location">
    <subcellularLocation>
        <location evidence="1">Nucleus</location>
    </subcellularLocation>
</comment>
<evidence type="ECO:0000313" key="19">
    <source>
        <dbReference type="Proteomes" id="UP000243052"/>
    </source>
</evidence>
<dbReference type="InterPro" id="IPR014905">
    <property type="entry name" value="HIRAN"/>
</dbReference>
<keyword evidence="13" id="KW-0539">Nucleus</keyword>
<dbReference type="GO" id="GO:0003676">
    <property type="term" value="F:nucleic acid binding"/>
    <property type="evidence" value="ECO:0007669"/>
    <property type="project" value="InterPro"/>
</dbReference>
<evidence type="ECO:0000256" key="14">
    <source>
        <dbReference type="PROSITE-ProRule" id="PRU00175"/>
    </source>
</evidence>
<evidence type="ECO:0000256" key="4">
    <source>
        <dbReference type="ARBA" id="ARBA00022723"/>
    </source>
</evidence>
<keyword evidence="7 14" id="KW-0863">Zinc-finger</keyword>
<organism evidence="18 19">
    <name type="scientific">Eremothecium sinecaudum</name>
    <dbReference type="NCBI Taxonomy" id="45286"/>
    <lineage>
        <taxon>Eukaryota</taxon>
        <taxon>Fungi</taxon>
        <taxon>Dikarya</taxon>
        <taxon>Ascomycota</taxon>
        <taxon>Saccharomycotina</taxon>
        <taxon>Saccharomycetes</taxon>
        <taxon>Saccharomycetales</taxon>
        <taxon>Saccharomycetaceae</taxon>
        <taxon>Eremothecium</taxon>
    </lineage>
</organism>
<reference evidence="18 19" key="1">
    <citation type="submission" date="2016-01" db="EMBL/GenBank/DDBJ databases">
        <title>Genome sequence of the yeast Holleya sinecauda.</title>
        <authorList>
            <person name="Dietrich F.S."/>
        </authorList>
    </citation>
    <scope>NUCLEOTIDE SEQUENCE [LARGE SCALE GENOMIC DNA]</scope>
    <source>
        <strain evidence="18 19">ATCC 58844</strain>
    </source>
</reference>
<keyword evidence="19" id="KW-1185">Reference proteome</keyword>
<dbReference type="InterPro" id="IPR017907">
    <property type="entry name" value="Znf_RING_CS"/>
</dbReference>
<sequence length="1091" mass="125011">MTSEESDNSRPRFFNPDLEAELKNQDSSLFVKSCSDDDYEQPTGIDKTTFFGRIREVLGSIDQFTLDSYWNIYQGHEDGVSKAIQDYLDKTAIVITDGEQSFQEKTEIEDEGVLNESKYHKKSVGIELTNFSGVKRQKKNPTWKRFLGSIQVNAMATRPTTKPLEYGTVLLLKYTQGQPQFNSRFKKFPHSQYVRFYNGATERELGRLPDDIAEIVYLLLGSQEVVFKATMIFCNNRRLSVGDVFVVQLDCYITSLLFEGEKRNEFRSRMSLGRNGDSENTNEVRNRALMMLFERVNIKSVNPNDDSQIEAEVYDLEDETCIDTIASAQNLEEQQDYLNMNQLKNFYKIAQTSFINNKSELQPPTESFSLELRRYQKQGLAWMLGKEREHGLITELGGTTYSAEEIINPLWRKYRWPTMQSEDVGFDANVSESTYFYANLHVGKFSVEKPVIESSIRGGILADEMGLGKTISTLALICTVPYDLEYTKQHSKYEIENSKSPHDILSVKSDDIKPYAYKTTLVVVPMSLLAQWQKEFESCARNKDMRCEIYYGNNVSNLLTVLTKTSNPPTVLLTTYGIIQNEWRSIKYTGSNANTEGLFAVEYFRIVIDEGHTIRNRNTKTFKAILDLAGKRRWVLTGTPIINKLDDLYSLVKFLRLDPWSQIGYWKQFISDPFEKRNYKVALDVMQVILGAVMLRRTKSMRDNNGLPLVELPPKEVIVEQVQFNEFEDKLYKDFLHAAENSVNEGLEKGDLLKRYSTILIHILRLRQVCCHVKLLGSNDENDEDLRNNKLIDDSQKIAGTIRKIDPGSGSTEDLLAQSIKLLEAKYPTEEDFNNLECSICTSEPISPLTSVVFTKCCHSFCESCISEYVRFQQNKKLDPSCPNCRSPIVTGELLTLDNSNSVIKVVPYDDKSKSSKVRALLKHLKLIQVTSPGEQVVIFSQFSSYLDILEEEIKQSFQSSDVTIYKFDGRLALKERSRVLEGFKTKEYGKTKILLLSLKAGGVGLNLTCASRAFIMDPWWSPSMEDQAMDRVHRIGQSNSVKIVRFIMENSVEEKMLQLQDKKRSLGELVGADEDERKQQRIEEIQMLFK</sequence>
<dbReference type="SUPFAM" id="SSF52540">
    <property type="entry name" value="P-loop containing nucleoside triphosphate hydrolases"/>
    <property type="match status" value="2"/>
</dbReference>
<evidence type="ECO:0000256" key="8">
    <source>
        <dbReference type="ARBA" id="ARBA00022801"/>
    </source>
</evidence>
<dbReference type="InterPro" id="IPR038718">
    <property type="entry name" value="SNF2-like_sf"/>
</dbReference>
<protein>
    <recommendedName>
        <fullName evidence="3">DNA repair protein RAD5</fullName>
    </recommendedName>
</protein>
<evidence type="ECO:0000256" key="6">
    <source>
        <dbReference type="ARBA" id="ARBA00022763"/>
    </source>
</evidence>
<keyword evidence="9" id="KW-0347">Helicase</keyword>
<dbReference type="Pfam" id="PF00271">
    <property type="entry name" value="Helicase_C"/>
    <property type="match status" value="1"/>
</dbReference>
<evidence type="ECO:0000256" key="7">
    <source>
        <dbReference type="ARBA" id="ARBA00022771"/>
    </source>
</evidence>
<evidence type="ECO:0000256" key="12">
    <source>
        <dbReference type="ARBA" id="ARBA00023204"/>
    </source>
</evidence>
<evidence type="ECO:0000256" key="2">
    <source>
        <dbReference type="ARBA" id="ARBA00007025"/>
    </source>
</evidence>
<dbReference type="SMART" id="SM00490">
    <property type="entry name" value="HELICc"/>
    <property type="match status" value="1"/>
</dbReference>
<dbReference type="CDD" id="cd18008">
    <property type="entry name" value="DEXDc_SHPRH-like"/>
    <property type="match status" value="1"/>
</dbReference>
<dbReference type="GeneID" id="28725075"/>
<dbReference type="PANTHER" id="PTHR45626:SF22">
    <property type="entry name" value="DNA REPAIR PROTEIN RAD5"/>
    <property type="match status" value="1"/>
</dbReference>
<dbReference type="InterPro" id="IPR049730">
    <property type="entry name" value="SNF2/RAD54-like_C"/>
</dbReference>
<dbReference type="Proteomes" id="UP000243052">
    <property type="component" value="Chromosome vi"/>
</dbReference>
<dbReference type="PROSITE" id="PS51194">
    <property type="entry name" value="HELICASE_CTER"/>
    <property type="match status" value="1"/>
</dbReference>
<keyword evidence="4" id="KW-0479">Metal-binding</keyword>
<dbReference type="InterPro" id="IPR027417">
    <property type="entry name" value="P-loop_NTPase"/>
</dbReference>
<dbReference type="InterPro" id="IPR014001">
    <property type="entry name" value="Helicase_ATP-bd"/>
</dbReference>
<dbReference type="Pfam" id="PF00176">
    <property type="entry name" value="SNF2-rel_dom"/>
    <property type="match status" value="1"/>
</dbReference>
<evidence type="ECO:0000256" key="9">
    <source>
        <dbReference type="ARBA" id="ARBA00022806"/>
    </source>
</evidence>
<dbReference type="InterPro" id="IPR013083">
    <property type="entry name" value="Znf_RING/FYVE/PHD"/>
</dbReference>
<evidence type="ECO:0000256" key="13">
    <source>
        <dbReference type="ARBA" id="ARBA00023242"/>
    </source>
</evidence>
<comment type="similarity">
    <text evidence="2">Belongs to the SNF2/RAD54 helicase family.</text>
</comment>
<keyword evidence="12" id="KW-0234">DNA repair</keyword>
<evidence type="ECO:0000256" key="10">
    <source>
        <dbReference type="ARBA" id="ARBA00022833"/>
    </source>
</evidence>
<dbReference type="GO" id="GO:0005524">
    <property type="term" value="F:ATP binding"/>
    <property type="evidence" value="ECO:0007669"/>
    <property type="project" value="UniProtKB-KW"/>
</dbReference>
<dbReference type="SMART" id="SM00487">
    <property type="entry name" value="DEXDc"/>
    <property type="match status" value="1"/>
</dbReference>
<feature type="domain" description="Helicase ATP-binding" evidence="16">
    <location>
        <begin position="450"/>
        <end position="658"/>
    </location>
</feature>
<proteinExistence type="inferred from homology"/>
<keyword evidence="6" id="KW-0227">DNA damage</keyword>
<dbReference type="GO" id="GO:0016818">
    <property type="term" value="F:hydrolase activity, acting on acid anhydrides, in phosphorus-containing anhydrides"/>
    <property type="evidence" value="ECO:0007669"/>
    <property type="project" value="InterPro"/>
</dbReference>
<dbReference type="GO" id="GO:0005634">
    <property type="term" value="C:nucleus"/>
    <property type="evidence" value="ECO:0007669"/>
    <property type="project" value="UniProtKB-SubCell"/>
</dbReference>
<dbReference type="STRING" id="45286.A0A0X8HUK5"/>
<dbReference type="OrthoDB" id="2801544at2759"/>
<dbReference type="RefSeq" id="XP_017988765.1">
    <property type="nucleotide sequence ID" value="XM_018133109.1"/>
</dbReference>
<name>A0A0X8HUK5_9SACH</name>
<dbReference type="PANTHER" id="PTHR45626">
    <property type="entry name" value="TRANSCRIPTION TERMINATION FACTOR 2-RELATED"/>
    <property type="match status" value="1"/>
</dbReference>
<evidence type="ECO:0000256" key="1">
    <source>
        <dbReference type="ARBA" id="ARBA00004123"/>
    </source>
</evidence>
<dbReference type="Pfam" id="PF08797">
    <property type="entry name" value="HIRAN"/>
    <property type="match status" value="1"/>
</dbReference>
<dbReference type="PROSITE" id="PS51192">
    <property type="entry name" value="HELICASE_ATP_BIND_1"/>
    <property type="match status" value="1"/>
</dbReference>
<dbReference type="InterPro" id="IPR050628">
    <property type="entry name" value="SNF2_RAD54_helicase_TF"/>
</dbReference>
<dbReference type="PROSITE" id="PS50089">
    <property type="entry name" value="ZF_RING_2"/>
    <property type="match status" value="1"/>
</dbReference>
<keyword evidence="5" id="KW-0547">Nucleotide-binding</keyword>
<evidence type="ECO:0000259" key="16">
    <source>
        <dbReference type="PROSITE" id="PS51192"/>
    </source>
</evidence>
<dbReference type="CDD" id="cd18793">
    <property type="entry name" value="SF2_C_SNF"/>
    <property type="match status" value="1"/>
</dbReference>
<dbReference type="GO" id="GO:0008270">
    <property type="term" value="F:zinc ion binding"/>
    <property type="evidence" value="ECO:0007669"/>
    <property type="project" value="UniProtKB-KW"/>
</dbReference>
<dbReference type="PROSITE" id="PS00518">
    <property type="entry name" value="ZF_RING_1"/>
    <property type="match status" value="1"/>
</dbReference>
<feature type="domain" description="RING-type" evidence="15">
    <location>
        <begin position="838"/>
        <end position="886"/>
    </location>
</feature>
<keyword evidence="8" id="KW-0378">Hydrolase</keyword>
<dbReference type="Gene3D" id="3.40.50.300">
    <property type="entry name" value="P-loop containing nucleotide triphosphate hydrolases"/>
    <property type="match status" value="2"/>
</dbReference>
<evidence type="ECO:0000313" key="18">
    <source>
        <dbReference type="EMBL" id="AMD21769.1"/>
    </source>
</evidence>
<dbReference type="InterPro" id="IPR001650">
    <property type="entry name" value="Helicase_C-like"/>
</dbReference>
<dbReference type="SUPFAM" id="SSF57850">
    <property type="entry name" value="RING/U-box"/>
    <property type="match status" value="1"/>
</dbReference>
<evidence type="ECO:0000256" key="3">
    <source>
        <dbReference type="ARBA" id="ARBA00013412"/>
    </source>
</evidence>
<dbReference type="GO" id="GO:0008094">
    <property type="term" value="F:ATP-dependent activity, acting on DNA"/>
    <property type="evidence" value="ECO:0007669"/>
    <property type="project" value="TreeGrafter"/>
</dbReference>
<dbReference type="EMBL" id="CP014246">
    <property type="protein sequence ID" value="AMD21769.1"/>
    <property type="molecule type" value="Genomic_DNA"/>
</dbReference>
<dbReference type="Pfam" id="PF13639">
    <property type="entry name" value="zf-RING_2"/>
    <property type="match status" value="1"/>
</dbReference>
<gene>
    <name evidence="18" type="ORF">AW171_hschr63741</name>
</gene>